<evidence type="ECO:0000259" key="1">
    <source>
        <dbReference type="Pfam" id="PF14505"/>
    </source>
</evidence>
<dbReference type="Pfam" id="PF14505">
    <property type="entry name" value="DUF4438"/>
    <property type="match status" value="1"/>
</dbReference>
<feature type="domain" description="DUF4438" evidence="2">
    <location>
        <begin position="164"/>
        <end position="287"/>
    </location>
</feature>
<comment type="caution">
    <text evidence="3">The sequence shown here is derived from an EMBL/GenBank/DDBJ whole genome shotgun (WGS) entry which is preliminary data.</text>
</comment>
<evidence type="ECO:0000313" key="4">
    <source>
        <dbReference type="Proteomes" id="UP000191663"/>
    </source>
</evidence>
<protein>
    <submittedName>
        <fullName evidence="3">DUF4438 domain-containing protein</fullName>
    </submittedName>
</protein>
<dbReference type="InterPro" id="IPR048399">
    <property type="entry name" value="DUF4438_C"/>
</dbReference>
<dbReference type="InterPro" id="IPR029433">
    <property type="entry name" value="DUF4438_N"/>
</dbReference>
<evidence type="ECO:0000259" key="2">
    <source>
        <dbReference type="Pfam" id="PF20999"/>
    </source>
</evidence>
<dbReference type="Gene3D" id="2.102.30.10">
    <property type="entry name" value="tm1086 (SG structure) domain"/>
    <property type="match status" value="1"/>
</dbReference>
<accession>A0A1V4QEN8</accession>
<dbReference type="Gene3D" id="2.40.10.170">
    <property type="match status" value="1"/>
</dbReference>
<gene>
    <name evidence="3" type="ORF">BXT86_04405</name>
</gene>
<dbReference type="EMBL" id="MUKB01000073">
    <property type="protein sequence ID" value="OPX17820.1"/>
    <property type="molecule type" value="Genomic_DNA"/>
</dbReference>
<proteinExistence type="predicted"/>
<evidence type="ECO:0000313" key="3">
    <source>
        <dbReference type="EMBL" id="OPX17820.1"/>
    </source>
</evidence>
<sequence length="297" mass="32362">MLRTNEDRLVMMSVQGKVANPGGPRSHNIDAEGRPFLLPGTGGIVYNVKVGDPAFGWEADHLEPGVSTLLDEKNRFDRPNAGYVFYACVGNEAVIRSGDAKGAKGVVTGHHGGAEHVMIDFPDPVLEKLNLDDKILIKGYGQGLRLLDFPEIAIYNLDPGLLQKMGIKKKAKKLLVPVTARIPAQLMGSGTGSTAMGAGDYDIMTTDKKFIKKYGIDNLRFGDFVALMDHDNLYGRSFRKGAVTIGIVIHGDCRYAGHGPGVTTLLSASQPIIEPVIDRNANIARILRIGRFRRRQR</sequence>
<reference evidence="4" key="1">
    <citation type="submission" date="2017-01" db="EMBL/GenBank/DDBJ databases">
        <title>Novel pathways for hydrocarbon cycling and metabolic interdependencies in hydrothermal sediment communities.</title>
        <authorList>
            <person name="Dombrowski N."/>
            <person name="Seitz K."/>
            <person name="Teske A."/>
            <person name="Baker B."/>
        </authorList>
    </citation>
    <scope>NUCLEOTIDE SEQUENCE [LARGE SCALE GENOMIC DNA]</scope>
</reference>
<name>A0A1V4QEN8_UNCW3</name>
<organism evidence="3 4">
    <name type="scientific">candidate division WOR-3 bacterium 4484_100</name>
    <dbReference type="NCBI Taxonomy" id="1936077"/>
    <lineage>
        <taxon>Bacteria</taxon>
        <taxon>Bacteria division WOR-3</taxon>
    </lineage>
</organism>
<dbReference type="Gene3D" id="4.10.1180.10">
    <property type="entry name" value="tm1086 domain"/>
    <property type="match status" value="1"/>
</dbReference>
<dbReference type="Proteomes" id="UP000191663">
    <property type="component" value="Unassembled WGS sequence"/>
</dbReference>
<dbReference type="Pfam" id="PF20999">
    <property type="entry name" value="DUF4438_C"/>
    <property type="match status" value="1"/>
</dbReference>
<dbReference type="InterPro" id="IPR044910">
    <property type="entry name" value="TM_1086_SG_dom"/>
</dbReference>
<dbReference type="InterPro" id="IPR044909">
    <property type="entry name" value="TM_1086_sf"/>
</dbReference>
<feature type="domain" description="DUF4438" evidence="1">
    <location>
        <begin position="28"/>
        <end position="163"/>
    </location>
</feature>
<dbReference type="AlphaFoldDB" id="A0A1V4QEN8"/>